<dbReference type="InterPro" id="IPR023780">
    <property type="entry name" value="Chromo_domain"/>
</dbReference>
<dbReference type="InterPro" id="IPR016197">
    <property type="entry name" value="Chromo-like_dom_sf"/>
</dbReference>
<feature type="region of interest" description="Disordered" evidence="3">
    <location>
        <begin position="321"/>
        <end position="471"/>
    </location>
</feature>
<feature type="compositionally biased region" description="Basic and acidic residues" evidence="3">
    <location>
        <begin position="328"/>
        <end position="338"/>
    </location>
</feature>
<feature type="compositionally biased region" description="Basic and acidic residues" evidence="3">
    <location>
        <begin position="411"/>
        <end position="471"/>
    </location>
</feature>
<proteinExistence type="predicted"/>
<sequence length="533" mass="59672">MANQKTDNVEIKDESQDQEKPASSSSSKKAKKIKEEIPGLVLNANGEEEYKVERIVTKKLIDGVVHYRIKWVGWESKYNTWEPIDNLSNCLEMVTEFEATYQMDGNGAVKKGRGRPVKLRPPVKPGHDTFFNAEEEMPNVETETAEATDDDNAVNEYLDKKFMGPMFRRVWKESEIPLCVLGSNIINGALVHLVRIKVKDEVEASVLEDPYEGLTDNNCVMVLAQTFNCHFPQMVLEYFENSSKFVKGVAPSEDIVTKAARIELLRLCRTQGVYCNQTKLFNDILETTQTDAAGDSTDSKQSGGLGAEKVGSKMTSSFSFSHFSSTSKKNESTSELDKFGLPPDTSSSDSDTEEEIIKDFKQNRIKKSVKRRIESDEEEEAVNPKVEEAVNPNVEEAVNPNVKEAVNPKVVDTDNPKEEEAVNPKVVDTDNPKVEEAVNPKVVETDNPKVEDADNRKVAETDDSKMEKEQKNDAAMVNLTVAEDEDSDLETIVDQNYALNAEVVKKFKNSLDNEDESELLDWGDLDSDALEID</sequence>
<organism evidence="5 6">
    <name type="scientific">Orchesella dallaii</name>
    <dbReference type="NCBI Taxonomy" id="48710"/>
    <lineage>
        <taxon>Eukaryota</taxon>
        <taxon>Metazoa</taxon>
        <taxon>Ecdysozoa</taxon>
        <taxon>Arthropoda</taxon>
        <taxon>Hexapoda</taxon>
        <taxon>Collembola</taxon>
        <taxon>Entomobryomorpha</taxon>
        <taxon>Entomobryoidea</taxon>
        <taxon>Orchesellidae</taxon>
        <taxon>Orchesellinae</taxon>
        <taxon>Orchesella</taxon>
    </lineage>
</organism>
<feature type="compositionally biased region" description="Low complexity" evidence="3">
    <location>
        <begin position="389"/>
        <end position="410"/>
    </location>
</feature>
<feature type="domain" description="Chromo" evidence="4">
    <location>
        <begin position="50"/>
        <end position="98"/>
    </location>
</feature>
<dbReference type="InterPro" id="IPR000953">
    <property type="entry name" value="Chromo/chromo_shadow_dom"/>
</dbReference>
<reference evidence="5 6" key="1">
    <citation type="submission" date="2024-08" db="EMBL/GenBank/DDBJ databases">
        <authorList>
            <person name="Cucini C."/>
            <person name="Frati F."/>
        </authorList>
    </citation>
    <scope>NUCLEOTIDE SEQUENCE [LARGE SCALE GENOMIC DNA]</scope>
</reference>
<dbReference type="PANTHER" id="PTHR22812">
    <property type="entry name" value="CHROMOBOX PROTEIN"/>
    <property type="match status" value="1"/>
</dbReference>
<protein>
    <recommendedName>
        <fullName evidence="4">Chromo domain-containing protein</fullName>
    </recommendedName>
</protein>
<dbReference type="Pfam" id="PF00385">
    <property type="entry name" value="Chromo"/>
    <property type="match status" value="1"/>
</dbReference>
<dbReference type="Gene3D" id="2.40.50.40">
    <property type="match status" value="2"/>
</dbReference>
<name>A0ABP1RBI8_9HEXA</name>
<evidence type="ECO:0000256" key="3">
    <source>
        <dbReference type="SAM" id="MobiDB-lite"/>
    </source>
</evidence>
<comment type="caution">
    <text evidence="5">The sequence shown here is derived from an EMBL/GenBank/DDBJ whole genome shotgun (WGS) entry which is preliminary data.</text>
</comment>
<keyword evidence="2" id="KW-0539">Nucleus</keyword>
<comment type="subcellular location">
    <subcellularLocation>
        <location evidence="1">Nucleus</location>
    </subcellularLocation>
</comment>
<feature type="compositionally biased region" description="Basic and acidic residues" evidence="3">
    <location>
        <begin position="7"/>
        <end position="20"/>
    </location>
</feature>
<dbReference type="InterPro" id="IPR051219">
    <property type="entry name" value="Heterochromatin_chromo-domain"/>
</dbReference>
<evidence type="ECO:0000259" key="4">
    <source>
        <dbReference type="PROSITE" id="PS50013"/>
    </source>
</evidence>
<gene>
    <name evidence="5" type="ORF">ODALV1_LOCUS20893</name>
</gene>
<accession>A0ABP1RBI8</accession>
<evidence type="ECO:0000313" key="5">
    <source>
        <dbReference type="EMBL" id="CAL8125216.1"/>
    </source>
</evidence>
<dbReference type="InterPro" id="IPR023779">
    <property type="entry name" value="Chromodomain_CS"/>
</dbReference>
<dbReference type="SMART" id="SM00298">
    <property type="entry name" value="CHROMO"/>
    <property type="match status" value="1"/>
</dbReference>
<keyword evidence="6" id="KW-1185">Reference proteome</keyword>
<evidence type="ECO:0000313" key="6">
    <source>
        <dbReference type="Proteomes" id="UP001642540"/>
    </source>
</evidence>
<dbReference type="CDD" id="cd00024">
    <property type="entry name" value="CD_CSD"/>
    <property type="match status" value="1"/>
</dbReference>
<dbReference type="EMBL" id="CAXLJM020000069">
    <property type="protein sequence ID" value="CAL8125216.1"/>
    <property type="molecule type" value="Genomic_DNA"/>
</dbReference>
<dbReference type="Proteomes" id="UP001642540">
    <property type="component" value="Unassembled WGS sequence"/>
</dbReference>
<dbReference type="PROSITE" id="PS00598">
    <property type="entry name" value="CHROMO_1"/>
    <property type="match status" value="1"/>
</dbReference>
<evidence type="ECO:0000256" key="1">
    <source>
        <dbReference type="ARBA" id="ARBA00004123"/>
    </source>
</evidence>
<dbReference type="SUPFAM" id="SSF54160">
    <property type="entry name" value="Chromo domain-like"/>
    <property type="match status" value="1"/>
</dbReference>
<dbReference type="PROSITE" id="PS50013">
    <property type="entry name" value="CHROMO_2"/>
    <property type="match status" value="1"/>
</dbReference>
<evidence type="ECO:0000256" key="2">
    <source>
        <dbReference type="ARBA" id="ARBA00023242"/>
    </source>
</evidence>
<feature type="region of interest" description="Disordered" evidence="3">
    <location>
        <begin position="1"/>
        <end position="32"/>
    </location>
</feature>